<comment type="caution">
    <text evidence="1">The sequence shown here is derived from an EMBL/GenBank/DDBJ whole genome shotgun (WGS) entry which is preliminary data.</text>
</comment>
<accession>A0ABT9XW15</accession>
<gene>
    <name evidence="1" type="ORF">J2S10_002637</name>
</gene>
<dbReference type="RefSeq" id="WP_307408383.1">
    <property type="nucleotide sequence ID" value="NZ_JAUSTW010000004.1"/>
</dbReference>
<name>A0ABT9XW15_9BACI</name>
<evidence type="ECO:0000313" key="2">
    <source>
        <dbReference type="Proteomes" id="UP001224122"/>
    </source>
</evidence>
<protein>
    <submittedName>
        <fullName evidence="1">Uncharacterized protein</fullName>
    </submittedName>
</protein>
<reference evidence="1 2" key="1">
    <citation type="submission" date="2023-07" db="EMBL/GenBank/DDBJ databases">
        <title>Genomic Encyclopedia of Type Strains, Phase IV (KMG-IV): sequencing the most valuable type-strain genomes for metagenomic binning, comparative biology and taxonomic classification.</title>
        <authorList>
            <person name="Goeker M."/>
        </authorList>
    </citation>
    <scope>NUCLEOTIDE SEQUENCE [LARGE SCALE GENOMIC DNA]</scope>
    <source>
        <strain evidence="1 2">DSM 27594</strain>
    </source>
</reference>
<sequence length="91" mass="10921">MIKSRLEVSDFLTNFETFAYWNGEKFYLTLETENPKGTLTIMKSQNGNYFYHRKNELYWDLKEIMVDIDILSDIIWVFRTAIIKSIKEIVV</sequence>
<dbReference type="EMBL" id="JAUSTW010000004">
    <property type="protein sequence ID" value="MDQ0199455.1"/>
    <property type="molecule type" value="Genomic_DNA"/>
</dbReference>
<proteinExistence type="predicted"/>
<dbReference type="Proteomes" id="UP001224122">
    <property type="component" value="Unassembled WGS sequence"/>
</dbReference>
<organism evidence="1 2">
    <name type="scientific">Neobacillus ginsengisoli</name>
    <dbReference type="NCBI Taxonomy" id="904295"/>
    <lineage>
        <taxon>Bacteria</taxon>
        <taxon>Bacillati</taxon>
        <taxon>Bacillota</taxon>
        <taxon>Bacilli</taxon>
        <taxon>Bacillales</taxon>
        <taxon>Bacillaceae</taxon>
        <taxon>Neobacillus</taxon>
    </lineage>
</organism>
<keyword evidence="2" id="KW-1185">Reference proteome</keyword>
<evidence type="ECO:0000313" key="1">
    <source>
        <dbReference type="EMBL" id="MDQ0199455.1"/>
    </source>
</evidence>